<evidence type="ECO:0000256" key="2">
    <source>
        <dbReference type="ARBA" id="ARBA00023125"/>
    </source>
</evidence>
<evidence type="ECO:0000256" key="3">
    <source>
        <dbReference type="ARBA" id="ARBA00023163"/>
    </source>
</evidence>
<dbReference type="PROSITE" id="PS00041">
    <property type="entry name" value="HTH_ARAC_FAMILY_1"/>
    <property type="match status" value="1"/>
</dbReference>
<keyword evidence="3" id="KW-0804">Transcription</keyword>
<dbReference type="Proteomes" id="UP000319980">
    <property type="component" value="Unassembled WGS sequence"/>
</dbReference>
<keyword evidence="1" id="KW-0805">Transcription regulation</keyword>
<proteinExistence type="predicted"/>
<dbReference type="PANTHER" id="PTHR47893">
    <property type="entry name" value="REGULATORY PROTEIN PCHR"/>
    <property type="match status" value="1"/>
</dbReference>
<keyword evidence="2" id="KW-0238">DNA-binding</keyword>
<dbReference type="InterPro" id="IPR018060">
    <property type="entry name" value="HTH_AraC"/>
</dbReference>
<name>A0A5C5U7S5_9GAMM</name>
<keyword evidence="6" id="KW-1185">Reference proteome</keyword>
<dbReference type="InterPro" id="IPR009057">
    <property type="entry name" value="Homeodomain-like_sf"/>
</dbReference>
<dbReference type="AlphaFoldDB" id="A0A5C5U7S5"/>
<reference evidence="5 6" key="1">
    <citation type="journal article" date="2008" name="Int. J. Syst. Evol. Microbiol.">
        <title>Luteimonas marina sp. nov., isolated from seawater.</title>
        <authorList>
            <person name="Baik K.S."/>
            <person name="Park S.C."/>
            <person name="Kim M.S."/>
            <person name="Kim E.M."/>
            <person name="Park C."/>
            <person name="Chun J."/>
            <person name="Seong C.N."/>
        </authorList>
    </citation>
    <scope>NUCLEOTIDE SEQUENCE [LARGE SCALE GENOMIC DNA]</scope>
    <source>
        <strain evidence="5 6">FR1330</strain>
    </source>
</reference>
<dbReference type="InterPro" id="IPR053142">
    <property type="entry name" value="PchR_regulatory_protein"/>
</dbReference>
<dbReference type="InterPro" id="IPR018062">
    <property type="entry name" value="HTH_AraC-typ_CS"/>
</dbReference>
<dbReference type="EMBL" id="VOHK01000003">
    <property type="protein sequence ID" value="TWT21440.1"/>
    <property type="molecule type" value="Genomic_DNA"/>
</dbReference>
<evidence type="ECO:0000259" key="4">
    <source>
        <dbReference type="PROSITE" id="PS01124"/>
    </source>
</evidence>
<sequence length="366" mass="40688">MNLDDRTIEDMLGCAGQPTEAARWRGMTVDEGWREPLVSGHGFRHHYDESVGDGGWVFHQLNDALSIAVVDFRAAHHLSRTHRHDDHLVFCAWIEGRSTISADGEPADEELAHGFCTFYGLSSGDAVHTVYEPNRPLRWVSIFLRRDRVRDVLGLDVEALPAIFRDYILHGTPIGLRHVPLRSGASIAATQAFECPYEGELQRLYLIAKAIEIVCAVIQSHAEHNDADGPVLRRADIEKVRLAREVIEENLDEPLSVAELATVVGMTVKKLQYGFQVLFRGSVAQVYKQVRLSKAMVLVSKSDRSMIDIAIECGYECPGSFTRAFKLAFGSSPTLVRAMAMQGVLAELPRERDAQAHEMSDGALVN</sequence>
<dbReference type="RefSeq" id="WP_146387173.1">
    <property type="nucleotide sequence ID" value="NZ_VOHK01000003.1"/>
</dbReference>
<comment type="caution">
    <text evidence="5">The sequence shown here is derived from an EMBL/GenBank/DDBJ whole genome shotgun (WGS) entry which is preliminary data.</text>
</comment>
<dbReference type="PANTHER" id="PTHR47893:SF1">
    <property type="entry name" value="REGULATORY PROTEIN PCHR"/>
    <property type="match status" value="1"/>
</dbReference>
<dbReference type="Pfam" id="PF12833">
    <property type="entry name" value="HTH_18"/>
    <property type="match status" value="1"/>
</dbReference>
<dbReference type="SMART" id="SM00342">
    <property type="entry name" value="HTH_ARAC"/>
    <property type="match status" value="1"/>
</dbReference>
<accession>A0A5C5U7S5</accession>
<evidence type="ECO:0000313" key="6">
    <source>
        <dbReference type="Proteomes" id="UP000319980"/>
    </source>
</evidence>
<dbReference type="GO" id="GO:0003700">
    <property type="term" value="F:DNA-binding transcription factor activity"/>
    <property type="evidence" value="ECO:0007669"/>
    <property type="project" value="InterPro"/>
</dbReference>
<feature type="domain" description="HTH araC/xylS-type" evidence="4">
    <location>
        <begin position="241"/>
        <end position="339"/>
    </location>
</feature>
<dbReference type="GO" id="GO:0043565">
    <property type="term" value="F:sequence-specific DNA binding"/>
    <property type="evidence" value="ECO:0007669"/>
    <property type="project" value="InterPro"/>
</dbReference>
<dbReference type="OrthoDB" id="6053579at2"/>
<dbReference type="SUPFAM" id="SSF46689">
    <property type="entry name" value="Homeodomain-like"/>
    <property type="match status" value="1"/>
</dbReference>
<dbReference type="PROSITE" id="PS01124">
    <property type="entry name" value="HTH_ARAC_FAMILY_2"/>
    <property type="match status" value="1"/>
</dbReference>
<organism evidence="5 6">
    <name type="scientific">Luteimonas marina</name>
    <dbReference type="NCBI Taxonomy" id="488485"/>
    <lineage>
        <taxon>Bacteria</taxon>
        <taxon>Pseudomonadati</taxon>
        <taxon>Pseudomonadota</taxon>
        <taxon>Gammaproteobacteria</taxon>
        <taxon>Lysobacterales</taxon>
        <taxon>Lysobacteraceae</taxon>
        <taxon>Luteimonas</taxon>
    </lineage>
</organism>
<protein>
    <submittedName>
        <fullName evidence="5">Helix-turn-helix transcriptional regulator</fullName>
    </submittedName>
</protein>
<gene>
    <name evidence="5" type="ORF">FQY83_08860</name>
</gene>
<evidence type="ECO:0000313" key="5">
    <source>
        <dbReference type="EMBL" id="TWT21440.1"/>
    </source>
</evidence>
<evidence type="ECO:0000256" key="1">
    <source>
        <dbReference type="ARBA" id="ARBA00023015"/>
    </source>
</evidence>
<dbReference type="Gene3D" id="1.10.10.60">
    <property type="entry name" value="Homeodomain-like"/>
    <property type="match status" value="1"/>
</dbReference>